<evidence type="ECO:0000313" key="1">
    <source>
        <dbReference type="EMBL" id="NHB75201.1"/>
    </source>
</evidence>
<accession>A0ABX0G253</accession>
<organism evidence="1 2">
    <name type="scientific">Rhodobacter calidifons</name>
    <dbReference type="NCBI Taxonomy" id="2715277"/>
    <lineage>
        <taxon>Bacteria</taxon>
        <taxon>Pseudomonadati</taxon>
        <taxon>Pseudomonadota</taxon>
        <taxon>Alphaproteobacteria</taxon>
        <taxon>Rhodobacterales</taxon>
        <taxon>Rhodobacter group</taxon>
        <taxon>Rhodobacter</taxon>
    </lineage>
</organism>
<dbReference type="InterPro" id="IPR007833">
    <property type="entry name" value="Capsule_polysaccharide_synth"/>
</dbReference>
<dbReference type="Pfam" id="PF05159">
    <property type="entry name" value="Capsule_synth"/>
    <property type="match status" value="1"/>
</dbReference>
<proteinExistence type="predicted"/>
<reference evidence="1 2" key="1">
    <citation type="journal article" date="2022" name="Microorganisms">
        <title>Genome Sequence and Characterization of a Xanthorhodopsin-Containing, Aerobic Anoxygenic Phototrophic Rhodobacter Species, Isolated from Mesophilic Conditions at Yellowstone National Park.</title>
        <authorList>
            <person name="Kyndt J.A."/>
            <person name="Robertson S."/>
            <person name="Shoffstall I.B."/>
            <person name="Ramaley R.F."/>
            <person name="Meyer T.E."/>
        </authorList>
    </citation>
    <scope>NUCLEOTIDE SEQUENCE [LARGE SCALE GENOMIC DNA]</scope>
    <source>
        <strain evidence="1 2">M37P</strain>
    </source>
</reference>
<comment type="caution">
    <text evidence="1">The sequence shown here is derived from an EMBL/GenBank/DDBJ whole genome shotgun (WGS) entry which is preliminary data.</text>
</comment>
<dbReference type="RefSeq" id="WP_166401260.1">
    <property type="nucleotide sequence ID" value="NZ_JAANHS010000001.1"/>
</dbReference>
<keyword evidence="2" id="KW-1185">Reference proteome</keyword>
<evidence type="ECO:0000313" key="2">
    <source>
        <dbReference type="Proteomes" id="UP001515660"/>
    </source>
</evidence>
<protein>
    <submittedName>
        <fullName evidence="1">Capsular biosynthesis protein</fullName>
    </submittedName>
</protein>
<name>A0ABX0G253_9RHOB</name>
<dbReference type="EMBL" id="JAANHS010000001">
    <property type="protein sequence ID" value="NHB75201.1"/>
    <property type="molecule type" value="Genomic_DNA"/>
</dbReference>
<dbReference type="Proteomes" id="UP001515660">
    <property type="component" value="Unassembled WGS sequence"/>
</dbReference>
<gene>
    <name evidence="1" type="ORF">G8O29_00415</name>
</gene>
<dbReference type="Gene3D" id="3.40.50.12580">
    <property type="match status" value="1"/>
</dbReference>
<dbReference type="InterPro" id="IPR043148">
    <property type="entry name" value="TagF_C"/>
</dbReference>
<sequence length="363" mass="40164">MILDPRKEKRRLIAEVLEPVGKLKWLRLPPISVHRYPETFARAELAAKAAVRLPKSGLGGWMQRRIYSWQYNGTRALLEKRPEAVAVVWNGLNGTRRAFAEAARDAGVRTLFFELAPFRDRVTCDPRGVNFANSLPREIRPYLDWAARSGIAPDTWKAERARIRQRKPLRPAVAHNTASRAEGLTGPFLFAPLQVPGDSQLRLFGGAFRTVPDFIAALVSAADALPEGWHLRIKEHPSAEKSFAHLVRGARVVLDNDSDTFDLVARSAGVITVNSSVGLESMFFDRPVIACGQCFWAIPGVAEIAADPSAIARKFAEAPGLGFDPAARAAFLNFLLGEYYIATDNSDPARSDKIMARLEKAWP</sequence>